<evidence type="ECO:0000259" key="1">
    <source>
        <dbReference type="Pfam" id="PF14111"/>
    </source>
</evidence>
<dbReference type="PANTHER" id="PTHR31286:SF60">
    <property type="entry name" value="PROTEIN, PUTATIVE-RELATED"/>
    <property type="match status" value="1"/>
</dbReference>
<evidence type="ECO:0000313" key="3">
    <source>
        <dbReference type="Proteomes" id="UP000554482"/>
    </source>
</evidence>
<sequence length="230" mass="26181">MVSTPLGLGFGRNQAMYPNISTKITPLAQTSINSEGSASYAEKAKQNNQPIVDFSNLPTPGFRGEYPTIKLPKKAYERGVEYSKFSMIARMDLTELSIEALKEQAYGKWKPSGAWNITPLGKGFLHVRFDKREDYEVVWREGTWKFGEALMRLSEWQKNFKPENQKQTNALVWIKLPRLPIECWDVESIMSIARGVGFPLKVDEATLNKTYGYFAHVLVDIDLTKPIPDQ</sequence>
<dbReference type="Proteomes" id="UP000554482">
    <property type="component" value="Unassembled WGS sequence"/>
</dbReference>
<dbReference type="InterPro" id="IPR025558">
    <property type="entry name" value="DUF4283"/>
</dbReference>
<dbReference type="PANTHER" id="PTHR31286">
    <property type="entry name" value="GLYCINE-RICH CELL WALL STRUCTURAL PROTEIN 1.8-LIKE"/>
    <property type="match status" value="1"/>
</dbReference>
<reference evidence="2 3" key="1">
    <citation type="submission" date="2020-06" db="EMBL/GenBank/DDBJ databases">
        <title>Transcriptomic and genomic resources for Thalictrum thalictroides and T. hernandezii: Facilitating candidate gene discovery in an emerging model plant lineage.</title>
        <authorList>
            <person name="Arias T."/>
            <person name="Riano-Pachon D.M."/>
            <person name="Di Stilio V.S."/>
        </authorList>
    </citation>
    <scope>NUCLEOTIDE SEQUENCE [LARGE SCALE GENOMIC DNA]</scope>
    <source>
        <strain evidence="3">cv. WT478/WT964</strain>
        <tissue evidence="2">Leaves</tissue>
    </source>
</reference>
<keyword evidence="2" id="KW-0695">RNA-directed DNA polymerase</keyword>
<dbReference type="OrthoDB" id="1924068at2759"/>
<accession>A0A7J6X839</accession>
<keyword evidence="2" id="KW-0808">Transferase</keyword>
<feature type="domain" description="DUF4283" evidence="1">
    <location>
        <begin position="84"/>
        <end position="163"/>
    </location>
</feature>
<comment type="caution">
    <text evidence="2">The sequence shown here is derived from an EMBL/GenBank/DDBJ whole genome shotgun (WGS) entry which is preliminary data.</text>
</comment>
<protein>
    <submittedName>
        <fullName evidence="2">Non-LTR retrolelement reverse transcriptase-like protein, related</fullName>
    </submittedName>
</protein>
<name>A0A7J6X839_THATH</name>
<gene>
    <name evidence="2" type="ORF">FRX31_004529</name>
</gene>
<organism evidence="2 3">
    <name type="scientific">Thalictrum thalictroides</name>
    <name type="common">Rue-anemone</name>
    <name type="synonym">Anemone thalictroides</name>
    <dbReference type="NCBI Taxonomy" id="46969"/>
    <lineage>
        <taxon>Eukaryota</taxon>
        <taxon>Viridiplantae</taxon>
        <taxon>Streptophyta</taxon>
        <taxon>Embryophyta</taxon>
        <taxon>Tracheophyta</taxon>
        <taxon>Spermatophyta</taxon>
        <taxon>Magnoliopsida</taxon>
        <taxon>Ranunculales</taxon>
        <taxon>Ranunculaceae</taxon>
        <taxon>Thalictroideae</taxon>
        <taxon>Thalictrum</taxon>
    </lineage>
</organism>
<evidence type="ECO:0000313" key="2">
    <source>
        <dbReference type="EMBL" id="KAF5205884.1"/>
    </source>
</evidence>
<dbReference type="EMBL" id="JABWDY010003517">
    <property type="protein sequence ID" value="KAF5205884.1"/>
    <property type="molecule type" value="Genomic_DNA"/>
</dbReference>
<dbReference type="Pfam" id="PF14111">
    <property type="entry name" value="DUF4283"/>
    <property type="match status" value="1"/>
</dbReference>
<dbReference type="InterPro" id="IPR040256">
    <property type="entry name" value="At4g02000-like"/>
</dbReference>
<dbReference type="AlphaFoldDB" id="A0A7J6X839"/>
<dbReference type="GO" id="GO:0003964">
    <property type="term" value="F:RNA-directed DNA polymerase activity"/>
    <property type="evidence" value="ECO:0007669"/>
    <property type="project" value="UniProtKB-KW"/>
</dbReference>
<feature type="non-terminal residue" evidence="2">
    <location>
        <position position="230"/>
    </location>
</feature>
<proteinExistence type="predicted"/>
<keyword evidence="2" id="KW-0548">Nucleotidyltransferase</keyword>
<keyword evidence="3" id="KW-1185">Reference proteome</keyword>